<evidence type="ECO:0000313" key="1">
    <source>
        <dbReference type="EMBL" id="KAF2395865.1"/>
    </source>
</evidence>
<gene>
    <name evidence="1" type="ORF">EJ06DRAFT_560340</name>
</gene>
<reference evidence="1" key="1">
    <citation type="journal article" date="2020" name="Stud. Mycol.">
        <title>101 Dothideomycetes genomes: a test case for predicting lifestyles and emergence of pathogens.</title>
        <authorList>
            <person name="Haridas S."/>
            <person name="Albert R."/>
            <person name="Binder M."/>
            <person name="Bloem J."/>
            <person name="Labutti K."/>
            <person name="Salamov A."/>
            <person name="Andreopoulos B."/>
            <person name="Baker S."/>
            <person name="Barry K."/>
            <person name="Bills G."/>
            <person name="Bluhm B."/>
            <person name="Cannon C."/>
            <person name="Castanera R."/>
            <person name="Culley D."/>
            <person name="Daum C."/>
            <person name="Ezra D."/>
            <person name="Gonzalez J."/>
            <person name="Henrissat B."/>
            <person name="Kuo A."/>
            <person name="Liang C."/>
            <person name="Lipzen A."/>
            <person name="Lutzoni F."/>
            <person name="Magnuson J."/>
            <person name="Mondo S."/>
            <person name="Nolan M."/>
            <person name="Ohm R."/>
            <person name="Pangilinan J."/>
            <person name="Park H.-J."/>
            <person name="Ramirez L."/>
            <person name="Alfaro M."/>
            <person name="Sun H."/>
            <person name="Tritt A."/>
            <person name="Yoshinaga Y."/>
            <person name="Zwiers L.-H."/>
            <person name="Turgeon B."/>
            <person name="Goodwin S."/>
            <person name="Spatafora J."/>
            <person name="Crous P."/>
            <person name="Grigoriev I."/>
        </authorList>
    </citation>
    <scope>NUCLEOTIDE SEQUENCE</scope>
    <source>
        <strain evidence="1">CBS 262.69</strain>
    </source>
</reference>
<proteinExistence type="predicted"/>
<dbReference type="AlphaFoldDB" id="A0A6G1HJB8"/>
<organism evidence="1 2">
    <name type="scientific">Trichodelitschia bisporula</name>
    <dbReference type="NCBI Taxonomy" id="703511"/>
    <lineage>
        <taxon>Eukaryota</taxon>
        <taxon>Fungi</taxon>
        <taxon>Dikarya</taxon>
        <taxon>Ascomycota</taxon>
        <taxon>Pezizomycotina</taxon>
        <taxon>Dothideomycetes</taxon>
        <taxon>Dothideomycetes incertae sedis</taxon>
        <taxon>Phaeotrichales</taxon>
        <taxon>Phaeotrichaceae</taxon>
        <taxon>Trichodelitschia</taxon>
    </lineage>
</organism>
<sequence length="209" mass="23577">MASERSRVIFTLKSTADWRLWDAAIRDELESNLLYTIDDKEERLNIGRDDIPAEARKKVDNAAARAILRANLSIEQAVYMEGLTAAKDIYETPRKIHTSQSEARVWQLIQQLINIIGMTDKTVDGKSQRLVRAQMKLNKMALKDISVSKTFLSIFLIQSMGPEYATTIEIIQNQDKVDFDDIVSKLKAKELELSNGAEGAGESAYLARI</sequence>
<name>A0A6G1HJB8_9PEZI</name>
<evidence type="ECO:0000313" key="2">
    <source>
        <dbReference type="Proteomes" id="UP000799640"/>
    </source>
</evidence>
<dbReference type="Proteomes" id="UP000799640">
    <property type="component" value="Unassembled WGS sequence"/>
</dbReference>
<dbReference type="Pfam" id="PF14223">
    <property type="entry name" value="Retrotran_gag_2"/>
    <property type="match status" value="1"/>
</dbReference>
<keyword evidence="2" id="KW-1185">Reference proteome</keyword>
<protein>
    <submittedName>
        <fullName evidence="1">Uncharacterized protein</fullName>
    </submittedName>
</protein>
<dbReference type="EMBL" id="ML996710">
    <property type="protein sequence ID" value="KAF2395865.1"/>
    <property type="molecule type" value="Genomic_DNA"/>
</dbReference>
<accession>A0A6G1HJB8</accession>